<reference evidence="1 2" key="1">
    <citation type="submission" date="2019-06" db="EMBL/GenBank/DDBJ databases">
        <title>Complete genome sequence of Aeromonas hydrophila bacteriophage D3.</title>
        <authorList>
            <person name="Rai S."/>
            <person name="Tyagi A."/>
            <person name="Kumar N."/>
            <person name="Singh N."/>
        </authorList>
    </citation>
    <scope>NUCLEOTIDE SEQUENCE [LARGE SCALE GENOMIC DNA]</scope>
</reference>
<evidence type="ECO:0000313" key="1">
    <source>
        <dbReference type="EMBL" id="QLM02911.1"/>
    </source>
</evidence>
<sequence length="360" mass="41402">MRWRNNSVPPFFAVLPRKTDDCIIAMAKRLGVIMNVMKMIHAPLDNLGEYHVGMFPEDPERVYLMDLNFHEHNSMVIHRYTKHEMGELSKIFKSVLTSMQFARNATIKFDVAEYGVSVIKGASIEIRNLEHVHRPNLTMRFWGRASDKDPSGELDWFSQTERALLVLSEIFGAMHELNEPGKKGKLSTVMRLFKKHSSEHELSEKQFVDFIGATRPDRRELINDIIMIGHSLSDGPVHHSGLTFASTADHYHLALDKGEHLPALINSFSKVVRGEDAVDHFTEYNGEYPWMSHSFMGYSAKKGMPAWRDRTVVMGYNTYMKTGRFSTLTSVDVLEYIVQVLIEIEERVKRLVELYPPKTK</sequence>
<evidence type="ECO:0000313" key="2">
    <source>
        <dbReference type="Proteomes" id="UP000319658"/>
    </source>
</evidence>
<organism evidence="1 2">
    <name type="scientific">Aeromonas phage D3</name>
    <dbReference type="NCBI Taxonomy" id="2593327"/>
    <lineage>
        <taxon>Viruses</taxon>
        <taxon>Duplodnaviria</taxon>
        <taxon>Heunggongvirae</taxon>
        <taxon>Uroviricota</taxon>
        <taxon>Caudoviricetes</taxon>
        <taxon>Chimalliviridae</taxon>
        <taxon>Ludhianavirus</taxon>
        <taxon>Ludhianavirus D3</taxon>
    </lineage>
</organism>
<protein>
    <submittedName>
        <fullName evidence="1">Uncharacterized protein</fullName>
    </submittedName>
</protein>
<dbReference type="EMBL" id="MN102098">
    <property type="protein sequence ID" value="QLM02911.1"/>
    <property type="molecule type" value="Genomic_DNA"/>
</dbReference>
<accession>A0A7D6JLV9</accession>
<dbReference type="Proteomes" id="UP000319658">
    <property type="component" value="Segment"/>
</dbReference>
<gene>
    <name evidence="1" type="ORF">D3_0243</name>
</gene>
<name>A0A7D6JLV9_9CAUD</name>
<keyword evidence="2" id="KW-1185">Reference proteome</keyword>
<proteinExistence type="predicted"/>